<evidence type="ECO:0000313" key="3">
    <source>
        <dbReference type="Proteomes" id="UP000321899"/>
    </source>
</evidence>
<comment type="caution">
    <text evidence="2">The sequence shown here is derived from an EMBL/GenBank/DDBJ whole genome shotgun (WGS) entry which is preliminary data.</text>
</comment>
<accession>A0A5S5MER4</accession>
<name>A0A5S5MER4_9BACT</name>
<dbReference type="RefSeq" id="WP_139449116.1">
    <property type="nucleotide sequence ID" value="NZ_VDMB01000013.1"/>
</dbReference>
<evidence type="ECO:0000313" key="2">
    <source>
        <dbReference type="EMBL" id="TYT74236.1"/>
    </source>
</evidence>
<organism evidence="2 3">
    <name type="scientific">Desulfobotulus mexicanus</name>
    <dbReference type="NCBI Taxonomy" id="2586642"/>
    <lineage>
        <taxon>Bacteria</taxon>
        <taxon>Pseudomonadati</taxon>
        <taxon>Thermodesulfobacteriota</taxon>
        <taxon>Desulfobacteria</taxon>
        <taxon>Desulfobacterales</taxon>
        <taxon>Desulfobacteraceae</taxon>
        <taxon>Desulfobotulus</taxon>
    </lineage>
</organism>
<dbReference type="EMBL" id="VDMB01000013">
    <property type="protein sequence ID" value="TYT74236.1"/>
    <property type="molecule type" value="Genomic_DNA"/>
</dbReference>
<dbReference type="OrthoDB" id="5420556at2"/>
<reference evidence="2 3" key="1">
    <citation type="submission" date="2019-06" db="EMBL/GenBank/DDBJ databases">
        <title>Desulfobotulus mexicanus sp. nov., a novel sulfate-reducing bacterium isolated from the sediment of an alkaline crater lake in Mexico.</title>
        <authorList>
            <person name="Hirschler-Rea A."/>
        </authorList>
    </citation>
    <scope>NUCLEOTIDE SEQUENCE [LARGE SCALE GENOMIC DNA]</scope>
    <source>
        <strain evidence="2 3">PAR22N</strain>
    </source>
</reference>
<feature type="chain" id="PRO_5024440064" description="Tetratricopeptide repeat protein" evidence="1">
    <location>
        <begin position="25"/>
        <end position="206"/>
    </location>
</feature>
<keyword evidence="3" id="KW-1185">Reference proteome</keyword>
<proteinExistence type="predicted"/>
<dbReference type="Proteomes" id="UP000321899">
    <property type="component" value="Unassembled WGS sequence"/>
</dbReference>
<protein>
    <recommendedName>
        <fullName evidence="4">Tetratricopeptide repeat protein</fullName>
    </recommendedName>
</protein>
<dbReference type="AlphaFoldDB" id="A0A5S5MER4"/>
<sequence length="206" mass="22443">MKQSGCLRTAVFCLTLVFSSICIADDVTDSISEAMELYKSGNYTEAVSSLNYATQLISQKKAGALEAFLPLAQTGWNREGVESQAVSSSMFGGGIGASAVYTKKTGQDEEYDFPRIQVKIAADSPMLQGMMVMMSNPMFMGSDGGKLERIKGQQAVVRYDTQNKSGEINITVAQRFLITIEGSHVAREDMLVYANAIDYRKLTSLP</sequence>
<keyword evidence="1" id="KW-0732">Signal</keyword>
<feature type="signal peptide" evidence="1">
    <location>
        <begin position="1"/>
        <end position="24"/>
    </location>
</feature>
<evidence type="ECO:0008006" key="4">
    <source>
        <dbReference type="Google" id="ProtNLM"/>
    </source>
</evidence>
<gene>
    <name evidence="2" type="ORF">FIM25_10720</name>
</gene>
<evidence type="ECO:0000256" key="1">
    <source>
        <dbReference type="SAM" id="SignalP"/>
    </source>
</evidence>